<feature type="region of interest" description="Disordered" evidence="2">
    <location>
        <begin position="227"/>
        <end position="291"/>
    </location>
</feature>
<dbReference type="EMBL" id="GL379802">
    <property type="protein sequence ID" value="EGT37503.1"/>
    <property type="molecule type" value="Genomic_DNA"/>
</dbReference>
<evidence type="ECO:0000256" key="2">
    <source>
        <dbReference type="SAM" id="MobiDB-lite"/>
    </source>
</evidence>
<reference evidence="5" key="1">
    <citation type="submission" date="2011-07" db="EMBL/GenBank/DDBJ databases">
        <authorList>
            <consortium name="Caenorhabditis brenneri Sequencing and Analysis Consortium"/>
            <person name="Wilson R.K."/>
        </authorList>
    </citation>
    <scope>NUCLEOTIDE SEQUENCE [LARGE SCALE GENOMIC DNA]</scope>
    <source>
        <strain evidence="5">PB2801</strain>
    </source>
</reference>
<feature type="domain" description="HMG box" evidence="3">
    <location>
        <begin position="85"/>
        <end position="148"/>
    </location>
</feature>
<protein>
    <recommendedName>
        <fullName evidence="3">HMG box domain-containing protein</fullName>
    </recommendedName>
</protein>
<feature type="compositionally biased region" description="Pro residues" evidence="2">
    <location>
        <begin position="273"/>
        <end position="284"/>
    </location>
</feature>
<sequence>MSDRPPPPPSNNNNNNSSWNEKKECNAAMEEAFRVEESGEAPQGEEDVQRAMEGYARIIRQNAANPQSTSSNPPTSPRSAQFTWAPPPQNAFALFWREIRPEIMAKYDYGSNPVDVNQEVAKRWKWLSITKIEYWLEQFRELKEEYLKSPCRPTNQNRQMTPFQRFSDGLRGLRDFNQQGFSREVVEQDIEARWYMLTLEQRAAYREDHIEIQAPERVPCNSAHQRLVAASPSRPNHFILEINPRNEREEPRRAQDQRYQPERPLPQREEPRGPQPESPQPESPQPQIAQDAESPFERFEPGDYPELADNYFQPGEPLVDLYAEPVSDSRHGSESPERNRDPYAGLTGIITEHSGLFPDSRPPPGPLRLQNDPEDFVPYDLPIENLSAPRPQRYWTPNILRRSRPAARRNERIQSSPEYSQNENVGRIVRIQDGGRMISPDEWTRRYHRSSSQGQSSRQHARSVSHSNRQRVGRHQSRNLQRYNIAQRPPTLMDLDLSPPRPSPRPPLFSRPPVEDSSPARGSSGVSPSNPPRNETQSGSHEATRQSEPVPDRPLLDTSLVRTVFREFGPDPPEDPEERELWILEQRLMEKRYGTPSKVSPPPEQRILDRSGTPQYSTPRSGPAASREGWTTGSGPISLNNSPAVHFDENDEESQEETRGAPAVNGYVRNNSTLAQLRLSTTQNVRGRPLVDVTPSEAARNLTLFRMPSPNAPRASEEVEDQEDQDNQAPIVNEGLDIPDNAQYLDDRVLEYQEVLSSIPRDEFDVYLTSIQDGDDSFLNESEFYEMQSLLAQNIQENPQIQEHDDPQDIEQIEQEDASLDMLETDNPQESQQLQEEQPIQATPEPQEAQESQPHSNIREEMGAMYLSPVQNDDDSFSNVLDCDDLYSTLEPLDSDHPISQFLKQG</sequence>
<feature type="DNA-binding region" description="HMG box" evidence="1">
    <location>
        <begin position="85"/>
        <end position="148"/>
    </location>
</feature>
<gene>
    <name evidence="4" type="ORF">CAEBREN_12949</name>
</gene>
<evidence type="ECO:0000256" key="1">
    <source>
        <dbReference type="PROSITE-ProRule" id="PRU00267"/>
    </source>
</evidence>
<dbReference type="Gene3D" id="1.10.30.10">
    <property type="entry name" value="High mobility group box domain"/>
    <property type="match status" value="1"/>
</dbReference>
<dbReference type="SUPFAM" id="SSF47095">
    <property type="entry name" value="HMG-box"/>
    <property type="match status" value="1"/>
</dbReference>
<feature type="region of interest" description="Disordered" evidence="2">
    <location>
        <begin position="396"/>
        <end position="557"/>
    </location>
</feature>
<feature type="compositionally biased region" description="Basic and acidic residues" evidence="2">
    <location>
        <begin position="244"/>
        <end position="272"/>
    </location>
</feature>
<dbReference type="GO" id="GO:0003677">
    <property type="term" value="F:DNA binding"/>
    <property type="evidence" value="ECO:0007669"/>
    <property type="project" value="UniProtKB-UniRule"/>
</dbReference>
<evidence type="ECO:0000313" key="4">
    <source>
        <dbReference type="EMBL" id="EGT37503.1"/>
    </source>
</evidence>
<accession>G0MME7</accession>
<dbReference type="GO" id="GO:0005634">
    <property type="term" value="C:nucleus"/>
    <property type="evidence" value="ECO:0007669"/>
    <property type="project" value="UniProtKB-UniRule"/>
</dbReference>
<feature type="compositionally biased region" description="Pro residues" evidence="2">
    <location>
        <begin position="1"/>
        <end position="10"/>
    </location>
</feature>
<dbReference type="Proteomes" id="UP000008068">
    <property type="component" value="Unassembled WGS sequence"/>
</dbReference>
<feature type="compositionally biased region" description="Basic and acidic residues" evidence="2">
    <location>
        <begin position="20"/>
        <end position="37"/>
    </location>
</feature>
<feature type="region of interest" description="Disordered" evidence="2">
    <location>
        <begin position="821"/>
        <end position="863"/>
    </location>
</feature>
<feature type="region of interest" description="Disordered" evidence="2">
    <location>
        <begin position="1"/>
        <end position="56"/>
    </location>
</feature>
<organism evidence="5">
    <name type="scientific">Caenorhabditis brenneri</name>
    <name type="common">Nematode worm</name>
    <dbReference type="NCBI Taxonomy" id="135651"/>
    <lineage>
        <taxon>Eukaryota</taxon>
        <taxon>Metazoa</taxon>
        <taxon>Ecdysozoa</taxon>
        <taxon>Nematoda</taxon>
        <taxon>Chromadorea</taxon>
        <taxon>Rhabditida</taxon>
        <taxon>Rhabditina</taxon>
        <taxon>Rhabditomorpha</taxon>
        <taxon>Rhabditoidea</taxon>
        <taxon>Rhabditidae</taxon>
        <taxon>Peloderinae</taxon>
        <taxon>Caenorhabditis</taxon>
    </lineage>
</organism>
<feature type="compositionally biased region" description="Basic residues" evidence="2">
    <location>
        <begin position="459"/>
        <end position="477"/>
    </location>
</feature>
<feature type="compositionally biased region" description="Basic and acidic residues" evidence="2">
    <location>
        <begin position="542"/>
        <end position="555"/>
    </location>
</feature>
<evidence type="ECO:0000259" key="3">
    <source>
        <dbReference type="PROSITE" id="PS50118"/>
    </source>
</evidence>
<dbReference type="InterPro" id="IPR036910">
    <property type="entry name" value="HMG_box_dom_sf"/>
</dbReference>
<proteinExistence type="predicted"/>
<evidence type="ECO:0000313" key="5">
    <source>
        <dbReference type="Proteomes" id="UP000008068"/>
    </source>
</evidence>
<dbReference type="PROSITE" id="PS50118">
    <property type="entry name" value="HMG_BOX_2"/>
    <property type="match status" value="1"/>
</dbReference>
<feature type="region of interest" description="Disordered" evidence="2">
    <location>
        <begin position="354"/>
        <end position="374"/>
    </location>
</feature>
<keyword evidence="5" id="KW-1185">Reference proteome</keyword>
<feature type="compositionally biased region" description="Polar residues" evidence="2">
    <location>
        <begin position="520"/>
        <end position="541"/>
    </location>
</feature>
<dbReference type="HOGENOM" id="CLU_320351_0_0_1"/>
<feature type="compositionally biased region" description="Low complexity" evidence="2">
    <location>
        <begin position="829"/>
        <end position="841"/>
    </location>
</feature>
<feature type="compositionally biased region" description="Low complexity" evidence="2">
    <location>
        <begin position="63"/>
        <end position="73"/>
    </location>
</feature>
<feature type="region of interest" description="Disordered" evidence="2">
    <location>
        <begin position="63"/>
        <end position="82"/>
    </location>
</feature>
<feature type="compositionally biased region" description="Polar residues" evidence="2">
    <location>
        <begin position="629"/>
        <end position="643"/>
    </location>
</feature>
<dbReference type="InParanoid" id="G0MME7"/>
<feature type="compositionally biased region" description="Pro residues" evidence="2">
    <location>
        <begin position="499"/>
        <end position="510"/>
    </location>
</feature>
<keyword evidence="1" id="KW-0238">DNA-binding</keyword>
<feature type="compositionally biased region" description="Polar residues" evidence="2">
    <location>
        <begin position="413"/>
        <end position="424"/>
    </location>
</feature>
<name>G0MME7_CAEBE</name>
<dbReference type="InterPro" id="IPR009071">
    <property type="entry name" value="HMG_box_dom"/>
</dbReference>
<dbReference type="AlphaFoldDB" id="G0MME7"/>
<keyword evidence="1" id="KW-0539">Nucleus</keyword>
<feature type="region of interest" description="Disordered" evidence="2">
    <location>
        <begin position="593"/>
        <end position="662"/>
    </location>
</feature>
<dbReference type="CDD" id="cd00084">
    <property type="entry name" value="HMG-box_SF"/>
    <property type="match status" value="1"/>
</dbReference>